<protein>
    <submittedName>
        <fullName evidence="2">Isochorismate synthase</fullName>
    </submittedName>
</protein>
<accession>A0A5C8IM51</accession>
<reference evidence="2 3" key="1">
    <citation type="submission" date="2019-08" db="EMBL/GenBank/DDBJ databases">
        <authorList>
            <person name="Shi S."/>
        </authorList>
    </citation>
    <scope>NUCLEOTIDE SEQUENCE [LARGE SCALE GENOMIC DNA]</scope>
    <source>
        <strain evidence="2 3">GY10130</strain>
    </source>
</reference>
<dbReference type="RefSeq" id="WP_147924152.1">
    <property type="nucleotide sequence ID" value="NZ_VRTY01000159.1"/>
</dbReference>
<evidence type="ECO:0000313" key="3">
    <source>
        <dbReference type="Proteomes" id="UP000321926"/>
    </source>
</evidence>
<dbReference type="InterPro" id="IPR015890">
    <property type="entry name" value="Chorismate_C"/>
</dbReference>
<dbReference type="PANTHER" id="PTHR42839">
    <property type="entry name" value="ISOCHORISMATE SYNTHASE ENTC"/>
    <property type="match status" value="1"/>
</dbReference>
<dbReference type="InterPro" id="IPR005801">
    <property type="entry name" value="ADC_synthase"/>
</dbReference>
<evidence type="ECO:0000313" key="2">
    <source>
        <dbReference type="EMBL" id="TXK22025.1"/>
    </source>
</evidence>
<gene>
    <name evidence="2" type="ORF">FVR03_23150</name>
</gene>
<comment type="caution">
    <text evidence="2">The sequence shown here is derived from an EMBL/GenBank/DDBJ whole genome shotgun (WGS) entry which is preliminary data.</text>
</comment>
<dbReference type="PANTHER" id="PTHR42839:SF2">
    <property type="entry name" value="ISOCHORISMATE SYNTHASE ENTC"/>
    <property type="match status" value="1"/>
</dbReference>
<proteinExistence type="predicted"/>
<sequence>MPKATDNRVDELAPALSTLFETARAQGTAIAAWRLPHADNWQVAISLQPDYKVGQPVLEHSSFGFLFCPFTANEQHSNLFIKADLQASSEKSAITIAADAPTEAAERFQEELALQQFPGKSKWHLPAGSELATEQPEAAYKNAVKKAVATILAEEMEKVVLSRTLTLPIPANFSPVTAFETMLGLHPRAMVSLVSVPGVGTWIGASPEIMVSVDQNQVFRTVALAGTQPITNATSTANAIWRQKEIEEQALVERYVINCFKKIRLRDYTEIGPKTIIAGNLMHLRTDFKVDMKTEPDFPNLGTDMLHLLHPTSAVCGMPKEPALQFILEHEGYDRSYYSGYLGPVGSPDGTQLYVNLRCMQLLETMAILYAGAGITGESSPEKEWLETQYKLQAMRRVLGGLNFE</sequence>
<dbReference type="EMBL" id="VRTY01000159">
    <property type="protein sequence ID" value="TXK22025.1"/>
    <property type="molecule type" value="Genomic_DNA"/>
</dbReference>
<keyword evidence="3" id="KW-1185">Reference proteome</keyword>
<dbReference type="OrthoDB" id="9806579at2"/>
<dbReference type="Gene3D" id="3.60.120.10">
    <property type="entry name" value="Anthranilate synthase"/>
    <property type="match status" value="1"/>
</dbReference>
<organism evidence="2 3">
    <name type="scientific">Pontibacter qinzhouensis</name>
    <dbReference type="NCBI Taxonomy" id="2603253"/>
    <lineage>
        <taxon>Bacteria</taxon>
        <taxon>Pseudomonadati</taxon>
        <taxon>Bacteroidota</taxon>
        <taxon>Cytophagia</taxon>
        <taxon>Cytophagales</taxon>
        <taxon>Hymenobacteraceae</taxon>
        <taxon>Pontibacter</taxon>
    </lineage>
</organism>
<dbReference type="AlphaFoldDB" id="A0A5C8IM51"/>
<feature type="domain" description="Chorismate-utilising enzyme C-terminal" evidence="1">
    <location>
        <begin position="138"/>
        <end position="391"/>
    </location>
</feature>
<dbReference type="SUPFAM" id="SSF56322">
    <property type="entry name" value="ADC synthase"/>
    <property type="match status" value="1"/>
</dbReference>
<dbReference type="Proteomes" id="UP000321926">
    <property type="component" value="Unassembled WGS sequence"/>
</dbReference>
<dbReference type="Pfam" id="PF00425">
    <property type="entry name" value="Chorismate_bind"/>
    <property type="match status" value="1"/>
</dbReference>
<name>A0A5C8IM51_9BACT</name>
<evidence type="ECO:0000259" key="1">
    <source>
        <dbReference type="Pfam" id="PF00425"/>
    </source>
</evidence>